<name>A0ABV8SEV0_9BACL</name>
<dbReference type="InterPro" id="IPR037923">
    <property type="entry name" value="HTH-like"/>
</dbReference>
<dbReference type="Proteomes" id="UP001595755">
    <property type="component" value="Unassembled WGS sequence"/>
</dbReference>
<dbReference type="PROSITE" id="PS50983">
    <property type="entry name" value="FE_B12_PBP"/>
    <property type="match status" value="1"/>
</dbReference>
<keyword evidence="2" id="KW-0238">DNA-binding</keyword>
<comment type="caution">
    <text evidence="6">The sequence shown here is derived from an EMBL/GenBank/DDBJ whole genome shotgun (WGS) entry which is preliminary data.</text>
</comment>
<organism evidence="6 7">
    <name type="scientific">Cohnella boryungensis</name>
    <dbReference type="NCBI Taxonomy" id="768479"/>
    <lineage>
        <taxon>Bacteria</taxon>
        <taxon>Bacillati</taxon>
        <taxon>Bacillota</taxon>
        <taxon>Bacilli</taxon>
        <taxon>Bacillales</taxon>
        <taxon>Paenibacillaceae</taxon>
        <taxon>Cohnella</taxon>
    </lineage>
</organism>
<dbReference type="InterPro" id="IPR018062">
    <property type="entry name" value="HTH_AraC-typ_CS"/>
</dbReference>
<dbReference type="SMART" id="SM00342">
    <property type="entry name" value="HTH_ARAC"/>
    <property type="match status" value="1"/>
</dbReference>
<dbReference type="Gene3D" id="3.40.50.1980">
    <property type="entry name" value="Nitrogenase molybdenum iron protein domain"/>
    <property type="match status" value="2"/>
</dbReference>
<dbReference type="InterPro" id="IPR014710">
    <property type="entry name" value="RmlC-like_jellyroll"/>
</dbReference>
<protein>
    <submittedName>
        <fullName evidence="6">Helix-turn-helix domain-containing protein</fullName>
    </submittedName>
</protein>
<dbReference type="InterPro" id="IPR018060">
    <property type="entry name" value="HTH_AraC"/>
</dbReference>
<dbReference type="Gene3D" id="2.60.120.10">
    <property type="entry name" value="Jelly Rolls"/>
    <property type="match status" value="1"/>
</dbReference>
<dbReference type="SUPFAM" id="SSF51215">
    <property type="entry name" value="Regulatory protein AraC"/>
    <property type="match status" value="1"/>
</dbReference>
<dbReference type="InterPro" id="IPR009057">
    <property type="entry name" value="Homeodomain-like_sf"/>
</dbReference>
<keyword evidence="3" id="KW-0804">Transcription</keyword>
<evidence type="ECO:0000259" key="4">
    <source>
        <dbReference type="PROSITE" id="PS01124"/>
    </source>
</evidence>
<reference evidence="7" key="1">
    <citation type="journal article" date="2019" name="Int. J. Syst. Evol. Microbiol.">
        <title>The Global Catalogue of Microorganisms (GCM) 10K type strain sequencing project: providing services to taxonomists for standard genome sequencing and annotation.</title>
        <authorList>
            <consortium name="The Broad Institute Genomics Platform"/>
            <consortium name="The Broad Institute Genome Sequencing Center for Infectious Disease"/>
            <person name="Wu L."/>
            <person name="Ma J."/>
        </authorList>
    </citation>
    <scope>NUCLEOTIDE SEQUENCE [LARGE SCALE GENOMIC DNA]</scope>
    <source>
        <strain evidence="7">CGMCC 4.1641</strain>
    </source>
</reference>
<dbReference type="RefSeq" id="WP_204605611.1">
    <property type="nucleotide sequence ID" value="NZ_JBHSED010000035.1"/>
</dbReference>
<evidence type="ECO:0000256" key="2">
    <source>
        <dbReference type="ARBA" id="ARBA00023125"/>
    </source>
</evidence>
<dbReference type="PROSITE" id="PS01124">
    <property type="entry name" value="HTH_ARAC_FAMILY_2"/>
    <property type="match status" value="1"/>
</dbReference>
<evidence type="ECO:0000256" key="1">
    <source>
        <dbReference type="ARBA" id="ARBA00023015"/>
    </source>
</evidence>
<gene>
    <name evidence="6" type="ORF">ACFO1S_15850</name>
</gene>
<evidence type="ECO:0000313" key="7">
    <source>
        <dbReference type="Proteomes" id="UP001595755"/>
    </source>
</evidence>
<dbReference type="SUPFAM" id="SSF53807">
    <property type="entry name" value="Helical backbone' metal receptor"/>
    <property type="match status" value="1"/>
</dbReference>
<proteinExistence type="predicted"/>
<evidence type="ECO:0000313" key="6">
    <source>
        <dbReference type="EMBL" id="MFC4304904.1"/>
    </source>
</evidence>
<accession>A0ABV8SEV0</accession>
<keyword evidence="1" id="KW-0805">Transcription regulation</keyword>
<dbReference type="PANTHER" id="PTHR43280">
    <property type="entry name" value="ARAC-FAMILY TRANSCRIPTIONAL REGULATOR"/>
    <property type="match status" value="1"/>
</dbReference>
<dbReference type="InterPro" id="IPR003313">
    <property type="entry name" value="AraC-bd"/>
</dbReference>
<dbReference type="InterPro" id="IPR002491">
    <property type="entry name" value="ABC_transptr_periplasmic_BD"/>
</dbReference>
<keyword evidence="7" id="KW-1185">Reference proteome</keyword>
<feature type="domain" description="HTH araC/xylS-type" evidence="4">
    <location>
        <begin position="178"/>
        <end position="277"/>
    </location>
</feature>
<evidence type="ECO:0000259" key="5">
    <source>
        <dbReference type="PROSITE" id="PS50983"/>
    </source>
</evidence>
<dbReference type="Gene3D" id="1.10.10.60">
    <property type="entry name" value="Homeodomain-like"/>
    <property type="match status" value="2"/>
</dbReference>
<feature type="domain" description="Fe/B12 periplasmic-binding" evidence="5">
    <location>
        <begin position="282"/>
        <end position="527"/>
    </location>
</feature>
<dbReference type="Pfam" id="PF02311">
    <property type="entry name" value="AraC_binding"/>
    <property type="match status" value="1"/>
</dbReference>
<dbReference type="PANTHER" id="PTHR43280:SF28">
    <property type="entry name" value="HTH-TYPE TRANSCRIPTIONAL ACTIVATOR RHAS"/>
    <property type="match status" value="1"/>
</dbReference>
<dbReference type="EMBL" id="JBHSED010000035">
    <property type="protein sequence ID" value="MFC4304904.1"/>
    <property type="molecule type" value="Genomic_DNA"/>
</dbReference>
<dbReference type="Pfam" id="PF12833">
    <property type="entry name" value="HTH_18"/>
    <property type="match status" value="1"/>
</dbReference>
<sequence length="527" mass="60657">MAIPSTLPNTLPLMLLSSVYRRYMGRMSSARRFRAPVRLLCYVAKGEGIVQIGDSQYNVKPHTLFHAAPGTKVEFIRRGDHAELYLLWIESPTLIKSRGAWDTLSRGDSPDEPIWPNGEIAISQPLAVLDKIKEAYRLYTHHPYDRFRLQVLFYGLLQEVLPNDSLPRESRSIEQGIGQSLVYIRQHYSEKIKLETLSEISGFTPTSYSREFKRIHGVSPIDYLNGYRVEQAKRMLAERRSGSVKDVSAASGFGNEFYFSRMFKRQVGLSPTQYLRRTNLRVAVVSALRFNDILLTLGTSPVYSTNCHKDKTMDKDAYHAVVAGRIEELRSSAPDLIVCDDYQKPFLDQFESIAPTVILAQSMDWRANYERLAEIVGREDAAMRNFKQLDRKLELSRKQLRSRYGDQSLTIMRVIHKLIRIQGMSAHPLNELIYEELELKPGFCVPVNVMSVEFSPDKYPDIETDHLFVQDLFFHPDDRAIFSEIRKSPKWNAIRAVQNNQLHMTPNWVGMSWSPAGRMQIMDELLQ</sequence>
<dbReference type="PROSITE" id="PS00041">
    <property type="entry name" value="HTH_ARAC_FAMILY_1"/>
    <property type="match status" value="1"/>
</dbReference>
<evidence type="ECO:0000256" key="3">
    <source>
        <dbReference type="ARBA" id="ARBA00023163"/>
    </source>
</evidence>
<dbReference type="SUPFAM" id="SSF46689">
    <property type="entry name" value="Homeodomain-like"/>
    <property type="match status" value="2"/>
</dbReference>